<dbReference type="InterPro" id="IPR022409">
    <property type="entry name" value="PKD/Chitinase_dom"/>
</dbReference>
<feature type="domain" description="PKD/Chitinase" evidence="11">
    <location>
        <begin position="632"/>
        <end position="720"/>
    </location>
</feature>
<feature type="domain" description="PKD/Chitinase" evidence="11">
    <location>
        <begin position="537"/>
        <end position="627"/>
    </location>
</feature>
<keyword evidence="5" id="KW-0677">Repeat</keyword>
<dbReference type="CTD" id="9856"/>
<feature type="compositionally biased region" description="Polar residues" evidence="9">
    <location>
        <begin position="253"/>
        <end position="268"/>
    </location>
</feature>
<sequence>MGNAIISSQGGYWRIHKLPSASSPSVSKDNPSRLSVLCVLCTYALFPEVALAGQCWQAATYPETIISPDLKTSSILRVPEVVSLAQCAGACCDLLGCDLAWFSERRCYVLSCHRKENCQPKKRPGRDSLIAFVQRGPPQTMVLQSLVRGEPYPNHWRSLPKHRGLEDPLKDLALLNSLQDFDNPDMEYAESYRAGGDEFIKGKDDSKAEPEESFRLPDWTRAQSKEEFNLSKTEGDQEKFSILKPFESIHLQVSPSSGLTEESRASPSTPDPSIRPSSTVPVTLLIDEHPQNVSATSTEPTTLLQTVAVESAELHRPSTFPSSLPHLRATPPTTSVQPARALSVSIGNPVDVTLPEDTVELSAKVSPEPQAEDTYTFEWNLISSSNNHQMVMEGKHNKSVTVSALSAGTYVLKVSVRGEQAYGENTVNITVHPATSENRPPKAIALPETQDASPPASSVVINGSQSAADTGIVNYLWEQVEGPSWEDGVSVDTPVLYLHSLLPGNYTFKLTVTDSDGQTDATTAQVRITEPTDDPPVADAGPDQVITLPLNHLTLHGNQSTDDHSINSYMWSLHPSSQTKEVTMQGVRTAFLQLSGLQEGVYVFQLTVTDSSIQQDSCTVTVTVLPENRPPVAVVGPDRQLVLPDSSITLNGTGSTDDQAITSFRWDIISGPPGAKIKDANKPVATVTGLRVGSHKFRLTVQDQQGAEASALLTVTVKEAKSLPLVAHASGSHTLTLPNNSLVLRGSVSNSASNNVSFLWVRDEQSPAAGDILYGSDHQASLYLANLVEGTYLFQLRVTDTKGRSSVATATVEVRPDPREREEVELELQVGVAQVSHQQKDTVVRQLAALLHVLETDIALKGLHGQSDISTVWRFSVQGPDGIIPGPKLARLLRNQLLTGKSDFLLFKVLRVNTVMCMLLCSGHGQCDPITRSCSCDPLWMENPVRKFLADGESNCDWSVLYVTVTCFVLIVLVLSVGWACICCWKRGRRTKVRKKTKYTILDNMDEQEKMELRPKYNIKHRSTEHNSSLMMSESEFDSEQDIVYSYERTDRARNRANGAAKSRDAFSLRPVDG</sequence>
<dbReference type="FunFam" id="2.60.40.10:FF:000257">
    <property type="entry name" value="Dyslexia-associated protein KIAA0319-like"/>
    <property type="match status" value="1"/>
</dbReference>
<dbReference type="InterPro" id="IPR011106">
    <property type="entry name" value="MANSC_N"/>
</dbReference>
<evidence type="ECO:0000256" key="5">
    <source>
        <dbReference type="ARBA" id="ARBA00022737"/>
    </source>
</evidence>
<dbReference type="GO" id="GO:0005886">
    <property type="term" value="C:plasma membrane"/>
    <property type="evidence" value="ECO:0007669"/>
    <property type="project" value="UniProtKB-SubCell"/>
</dbReference>
<protein>
    <submittedName>
        <fullName evidence="14">Dyslexia-associated protein KIAA0319</fullName>
    </submittedName>
</protein>
<keyword evidence="13" id="KW-1185">Reference proteome</keyword>
<feature type="domain" description="PKD/Chitinase" evidence="11">
    <location>
        <begin position="444"/>
        <end position="531"/>
    </location>
</feature>
<evidence type="ECO:0000256" key="8">
    <source>
        <dbReference type="ARBA" id="ARBA00023180"/>
    </source>
</evidence>
<feature type="compositionally biased region" description="Basic and acidic residues" evidence="9">
    <location>
        <begin position="1062"/>
        <end position="1074"/>
    </location>
</feature>
<keyword evidence="6 10" id="KW-1133">Transmembrane helix</keyword>
<evidence type="ECO:0000313" key="13">
    <source>
        <dbReference type="Proteomes" id="UP000504632"/>
    </source>
</evidence>
<keyword evidence="7 10" id="KW-0472">Membrane</keyword>
<dbReference type="SMART" id="SM00765">
    <property type="entry name" value="MANEC"/>
    <property type="match status" value="1"/>
</dbReference>
<dbReference type="OrthoDB" id="536372at2759"/>
<dbReference type="Pfam" id="PF23620">
    <property type="entry name" value="KIAA0319"/>
    <property type="match status" value="1"/>
</dbReference>
<name>A0A6J2W6I3_CHACN</name>
<dbReference type="GO" id="GO:0031410">
    <property type="term" value="C:cytoplasmic vesicle"/>
    <property type="evidence" value="ECO:0007669"/>
    <property type="project" value="TreeGrafter"/>
</dbReference>
<evidence type="ECO:0000256" key="7">
    <source>
        <dbReference type="ARBA" id="ARBA00023136"/>
    </source>
</evidence>
<feature type="domain" description="PKD/Chitinase" evidence="11">
    <location>
        <begin position="726"/>
        <end position="817"/>
    </location>
</feature>
<evidence type="ECO:0000256" key="3">
    <source>
        <dbReference type="ARBA" id="ARBA00022692"/>
    </source>
</evidence>
<evidence type="ECO:0000256" key="9">
    <source>
        <dbReference type="SAM" id="MobiDB-lite"/>
    </source>
</evidence>
<evidence type="ECO:0000256" key="10">
    <source>
        <dbReference type="SAM" id="Phobius"/>
    </source>
</evidence>
<dbReference type="FunFam" id="2.60.40.10:FF:000061">
    <property type="entry name" value="Dyslexia-associated protein KIAA0319 homolog"/>
    <property type="match status" value="2"/>
</dbReference>
<dbReference type="InParanoid" id="A0A6J2W6I3"/>
<dbReference type="PANTHER" id="PTHR46182:SF1">
    <property type="entry name" value="DYSLEXIA-ASSOCIATED PROTEIN KIAA0319"/>
    <property type="match status" value="1"/>
</dbReference>
<dbReference type="InterPro" id="IPR029865">
    <property type="entry name" value="KIAA0319-like"/>
</dbReference>
<evidence type="ECO:0000256" key="4">
    <source>
        <dbReference type="ARBA" id="ARBA00022729"/>
    </source>
</evidence>
<dbReference type="AlphaFoldDB" id="A0A6J2W6I3"/>
<keyword evidence="8" id="KW-0325">Glycoprotein</keyword>
<organism evidence="13 14">
    <name type="scientific">Chanos chanos</name>
    <name type="common">Milkfish</name>
    <name type="synonym">Mugil chanos</name>
    <dbReference type="NCBI Taxonomy" id="29144"/>
    <lineage>
        <taxon>Eukaryota</taxon>
        <taxon>Metazoa</taxon>
        <taxon>Chordata</taxon>
        <taxon>Craniata</taxon>
        <taxon>Vertebrata</taxon>
        <taxon>Euteleostomi</taxon>
        <taxon>Actinopterygii</taxon>
        <taxon>Neopterygii</taxon>
        <taxon>Teleostei</taxon>
        <taxon>Ostariophysi</taxon>
        <taxon>Gonorynchiformes</taxon>
        <taxon>Chanidae</taxon>
        <taxon>Chanos</taxon>
    </lineage>
</organism>
<gene>
    <name evidence="14" type="primary">kiaa0319</name>
</gene>
<feature type="domain" description="Seven cysteines N-terminal" evidence="12">
    <location>
        <begin position="50"/>
        <end position="131"/>
    </location>
</feature>
<accession>A0A6J2W6I3</accession>
<dbReference type="InterPro" id="IPR013783">
    <property type="entry name" value="Ig-like_fold"/>
</dbReference>
<dbReference type="InterPro" id="IPR035986">
    <property type="entry name" value="PKD_dom_sf"/>
</dbReference>
<dbReference type="GO" id="GO:0001764">
    <property type="term" value="P:neuron migration"/>
    <property type="evidence" value="ECO:0007669"/>
    <property type="project" value="TreeGrafter"/>
</dbReference>
<feature type="domain" description="PKD/Chitinase" evidence="11">
    <location>
        <begin position="343"/>
        <end position="434"/>
    </location>
</feature>
<evidence type="ECO:0000259" key="12">
    <source>
        <dbReference type="SMART" id="SM00765"/>
    </source>
</evidence>
<proteinExistence type="predicted"/>
<dbReference type="CDD" id="cd00146">
    <property type="entry name" value="PKD"/>
    <property type="match status" value="3"/>
</dbReference>
<dbReference type="Pfam" id="PF23597">
    <property type="entry name" value="KIAA0319_N"/>
    <property type="match status" value="1"/>
</dbReference>
<evidence type="ECO:0000313" key="14">
    <source>
        <dbReference type="RefSeq" id="XP_030639001.1"/>
    </source>
</evidence>
<dbReference type="Pfam" id="PF22352">
    <property type="entry name" value="K319L-like_PKD"/>
    <property type="match status" value="5"/>
</dbReference>
<dbReference type="InterPro" id="IPR056502">
    <property type="entry name" value="KIAA0319-like_C"/>
</dbReference>
<evidence type="ECO:0000256" key="1">
    <source>
        <dbReference type="ARBA" id="ARBA00004236"/>
    </source>
</evidence>
<dbReference type="RefSeq" id="XP_030639001.1">
    <property type="nucleotide sequence ID" value="XM_030783141.1"/>
</dbReference>
<evidence type="ECO:0000259" key="11">
    <source>
        <dbReference type="SMART" id="SM00089"/>
    </source>
</evidence>
<keyword evidence="4" id="KW-0732">Signal</keyword>
<dbReference type="GeneID" id="115819640"/>
<dbReference type="Gene3D" id="2.60.40.10">
    <property type="entry name" value="Immunoglobulins"/>
    <property type="match status" value="5"/>
</dbReference>
<feature type="region of interest" description="Disordered" evidence="9">
    <location>
        <begin position="317"/>
        <end position="336"/>
    </location>
</feature>
<dbReference type="SUPFAM" id="SSF49299">
    <property type="entry name" value="PKD domain"/>
    <property type="match status" value="4"/>
</dbReference>
<keyword evidence="2" id="KW-1003">Cell membrane</keyword>
<evidence type="ECO:0000256" key="6">
    <source>
        <dbReference type="ARBA" id="ARBA00022989"/>
    </source>
</evidence>
<keyword evidence="3 10" id="KW-0812">Transmembrane</keyword>
<comment type="subcellular location">
    <subcellularLocation>
        <location evidence="1">Cell membrane</location>
    </subcellularLocation>
</comment>
<feature type="region of interest" description="Disordered" evidence="9">
    <location>
        <begin position="253"/>
        <end position="278"/>
    </location>
</feature>
<dbReference type="PANTHER" id="PTHR46182">
    <property type="entry name" value="FI19480P1"/>
    <property type="match status" value="1"/>
</dbReference>
<evidence type="ECO:0000256" key="2">
    <source>
        <dbReference type="ARBA" id="ARBA00022475"/>
    </source>
</evidence>
<dbReference type="SMART" id="SM00089">
    <property type="entry name" value="PKD"/>
    <property type="match status" value="5"/>
</dbReference>
<feature type="transmembrane region" description="Helical" evidence="10">
    <location>
        <begin position="960"/>
        <end position="985"/>
    </location>
</feature>
<dbReference type="Proteomes" id="UP000504632">
    <property type="component" value="Chromosome 8"/>
</dbReference>
<dbReference type="InterPro" id="IPR013980">
    <property type="entry name" value="MANSC_dom"/>
</dbReference>
<reference evidence="14" key="1">
    <citation type="submission" date="2025-08" db="UniProtKB">
        <authorList>
            <consortium name="RefSeq"/>
        </authorList>
    </citation>
    <scope>IDENTIFICATION</scope>
</reference>
<feature type="region of interest" description="Disordered" evidence="9">
    <location>
        <begin position="1055"/>
        <end position="1074"/>
    </location>
</feature>